<sequence>MAHVGSAERKKRLHGCIIREGGRRVTRLDVMTDIETLGTNSDSTIIQISAMAFDIKDGNTYFSFNQIADIEKNEKELKVTGGTIKWWLKTDKELFAQLINSGESSSEDVLRNFHEWLCDLVDGGADLYLWGNGILFDNKMIQHQFERLGLTYPINYRNDRDVRTIVELAADKLGVSEGELKEHYDDESLVHHNAFDDVRYQIRILIGCYKILMGEVTDG</sequence>
<feature type="domain" description="3'-5' exoribonuclease Rv2179c-like" evidence="1">
    <location>
        <begin position="30"/>
        <end position="205"/>
    </location>
</feature>
<dbReference type="InterPro" id="IPR012337">
    <property type="entry name" value="RNaseH-like_sf"/>
</dbReference>
<gene>
    <name evidence="2" type="ORF">D1B31_16135</name>
</gene>
<organism evidence="2 3">
    <name type="scientific">Neobacillus notoginsengisoli</name>
    <dbReference type="NCBI Taxonomy" id="1578198"/>
    <lineage>
        <taxon>Bacteria</taxon>
        <taxon>Bacillati</taxon>
        <taxon>Bacillota</taxon>
        <taxon>Bacilli</taxon>
        <taxon>Bacillales</taxon>
        <taxon>Bacillaceae</taxon>
        <taxon>Neobacillus</taxon>
    </lineage>
</organism>
<evidence type="ECO:0000313" key="2">
    <source>
        <dbReference type="EMBL" id="RHW37295.1"/>
    </source>
</evidence>
<dbReference type="OrthoDB" id="256590at2"/>
<comment type="caution">
    <text evidence="2">The sequence shown here is derived from an EMBL/GenBank/DDBJ whole genome shotgun (WGS) entry which is preliminary data.</text>
</comment>
<dbReference type="InterPro" id="IPR036397">
    <property type="entry name" value="RNaseH_sf"/>
</dbReference>
<dbReference type="SUPFAM" id="SSF53098">
    <property type="entry name" value="Ribonuclease H-like"/>
    <property type="match status" value="1"/>
</dbReference>
<proteinExistence type="predicted"/>
<dbReference type="InterPro" id="IPR033390">
    <property type="entry name" value="Rv2179c-like"/>
</dbReference>
<reference evidence="2 3" key="1">
    <citation type="journal article" date="2017" name="Int. J. Syst. Evol. Microbiol.">
        <title>Bacillus notoginsengisoli sp. nov., a novel bacterium isolated from the rhizosphere of Panax notoginseng.</title>
        <authorList>
            <person name="Zhang M.Y."/>
            <person name="Cheng J."/>
            <person name="Cai Y."/>
            <person name="Zhang T.Y."/>
            <person name="Wu Y.Y."/>
            <person name="Manikprabhu D."/>
            <person name="Li W.J."/>
            <person name="Zhang Y.X."/>
        </authorList>
    </citation>
    <scope>NUCLEOTIDE SEQUENCE [LARGE SCALE GENOMIC DNA]</scope>
    <source>
        <strain evidence="2 3">JCM 30743</strain>
    </source>
</reference>
<dbReference type="AlphaFoldDB" id="A0A417YR25"/>
<dbReference type="Gene3D" id="3.30.420.10">
    <property type="entry name" value="Ribonuclease H-like superfamily/Ribonuclease H"/>
    <property type="match status" value="1"/>
</dbReference>
<dbReference type="GO" id="GO:0003676">
    <property type="term" value="F:nucleic acid binding"/>
    <property type="evidence" value="ECO:0007669"/>
    <property type="project" value="InterPro"/>
</dbReference>
<evidence type="ECO:0000259" key="1">
    <source>
        <dbReference type="Pfam" id="PF16473"/>
    </source>
</evidence>
<dbReference type="Pfam" id="PF16473">
    <property type="entry name" value="Rv2179c-like"/>
    <property type="match status" value="1"/>
</dbReference>
<dbReference type="EMBL" id="QWEG01000010">
    <property type="protein sequence ID" value="RHW37295.1"/>
    <property type="molecule type" value="Genomic_DNA"/>
</dbReference>
<keyword evidence="3" id="KW-1185">Reference proteome</keyword>
<dbReference type="Proteomes" id="UP000284416">
    <property type="component" value="Unassembled WGS sequence"/>
</dbReference>
<protein>
    <submittedName>
        <fullName evidence="2">3'-5' exoribonuclease</fullName>
    </submittedName>
</protein>
<accession>A0A417YR25</accession>
<evidence type="ECO:0000313" key="3">
    <source>
        <dbReference type="Proteomes" id="UP000284416"/>
    </source>
</evidence>
<name>A0A417YR25_9BACI</name>